<keyword evidence="1" id="KW-0812">Transmembrane</keyword>
<protein>
    <recommendedName>
        <fullName evidence="2">RRM domain-containing protein</fullName>
    </recommendedName>
</protein>
<dbReference type="PROSITE" id="PS50102">
    <property type="entry name" value="RRM"/>
    <property type="match status" value="1"/>
</dbReference>
<dbReference type="GO" id="GO:0003723">
    <property type="term" value="F:RNA binding"/>
    <property type="evidence" value="ECO:0007669"/>
    <property type="project" value="InterPro"/>
</dbReference>
<dbReference type="PANTHER" id="PTHR19328">
    <property type="entry name" value="HEDGEHOG-INTERACTING PROTEIN"/>
    <property type="match status" value="1"/>
</dbReference>
<dbReference type="Pfam" id="PF07995">
    <property type="entry name" value="GSDH"/>
    <property type="match status" value="1"/>
</dbReference>
<accession>A0A1F5IR78</accession>
<dbReference type="SUPFAM" id="SSF50952">
    <property type="entry name" value="Soluble quinoprotein glucose dehydrogenase"/>
    <property type="match status" value="1"/>
</dbReference>
<dbReference type="AlphaFoldDB" id="A0A1F5IR78"/>
<gene>
    <name evidence="3" type="ORF">A2871_02445</name>
</gene>
<sequence>MSFRIAGAILGIGVLIAVIFIISGKLNFQGENPPKNEVACTQDAKICSDGSAVGKIAPNCEFAPCLSQNESAQFSVLAKNLEIPWALAFLPGSPAGGPNGRILVTERPGRVRMIDQERNLTLLATIPSVKHIGEGGLLGIALHPDFTENQHVYLYYTYAGNGDNTLNRVVRYKLENDKLAGGQIIVDNIPGASNHNGGRIKFGPDNFLYITTGDAGNPSQAQDKNSLAGKILRVTDEGKPAPDNPFGNLVYSFGHRNPQGLSWDDQGRLWATEHGRSGVQSGLDELNLIKPGTNYGWPTIQGDEKRDGIETPIINSGSSTWAPAGAAFYQGSVFFGGLRGEALLQYNFSDKALKEYFKGRFGRIRDVVLGPDNFLYITTSNRDGRGKVLEGDDKIIKIDPQKI</sequence>
<dbReference type="InterPro" id="IPR011042">
    <property type="entry name" value="6-blade_b-propeller_TolB-like"/>
</dbReference>
<dbReference type="InterPro" id="IPR000504">
    <property type="entry name" value="RRM_dom"/>
</dbReference>
<proteinExistence type="predicted"/>
<organism evidence="3 4">
    <name type="scientific">Candidatus Daviesbacteria bacterium RIFCSPHIGHO2_01_FULL_41_23</name>
    <dbReference type="NCBI Taxonomy" id="1797764"/>
    <lineage>
        <taxon>Bacteria</taxon>
        <taxon>Candidatus Daviesiibacteriota</taxon>
    </lineage>
</organism>
<evidence type="ECO:0000313" key="4">
    <source>
        <dbReference type="Proteomes" id="UP000176336"/>
    </source>
</evidence>
<reference evidence="3 4" key="1">
    <citation type="journal article" date="2016" name="Nat. Commun.">
        <title>Thousands of microbial genomes shed light on interconnected biogeochemical processes in an aquifer system.</title>
        <authorList>
            <person name="Anantharaman K."/>
            <person name="Brown C.T."/>
            <person name="Hug L.A."/>
            <person name="Sharon I."/>
            <person name="Castelle C.J."/>
            <person name="Probst A.J."/>
            <person name="Thomas B.C."/>
            <person name="Singh A."/>
            <person name="Wilkins M.J."/>
            <person name="Karaoz U."/>
            <person name="Brodie E.L."/>
            <person name="Williams K.H."/>
            <person name="Hubbard S.S."/>
            <person name="Banfield J.F."/>
        </authorList>
    </citation>
    <scope>NUCLEOTIDE SEQUENCE [LARGE SCALE GENOMIC DNA]</scope>
</reference>
<dbReference type="PANTHER" id="PTHR19328:SF13">
    <property type="entry name" value="HIPL1 PROTEIN"/>
    <property type="match status" value="1"/>
</dbReference>
<keyword evidence="1" id="KW-1133">Transmembrane helix</keyword>
<dbReference type="InterPro" id="IPR011041">
    <property type="entry name" value="Quinoprot_gluc/sorb_DH_b-prop"/>
</dbReference>
<comment type="caution">
    <text evidence="3">The sequence shown here is derived from an EMBL/GenBank/DDBJ whole genome shotgun (WGS) entry which is preliminary data.</text>
</comment>
<evidence type="ECO:0000313" key="3">
    <source>
        <dbReference type="EMBL" id="OGE18830.1"/>
    </source>
</evidence>
<name>A0A1F5IR78_9BACT</name>
<dbReference type="EMBL" id="MFCR01000008">
    <property type="protein sequence ID" value="OGE18830.1"/>
    <property type="molecule type" value="Genomic_DNA"/>
</dbReference>
<dbReference type="Gene3D" id="2.120.10.30">
    <property type="entry name" value="TolB, C-terminal domain"/>
    <property type="match status" value="1"/>
</dbReference>
<dbReference type="InterPro" id="IPR012938">
    <property type="entry name" value="Glc/Sorbosone_DH"/>
</dbReference>
<evidence type="ECO:0000256" key="1">
    <source>
        <dbReference type="SAM" id="Phobius"/>
    </source>
</evidence>
<dbReference type="Proteomes" id="UP000176336">
    <property type="component" value="Unassembled WGS sequence"/>
</dbReference>
<keyword evidence="1" id="KW-0472">Membrane</keyword>
<evidence type="ECO:0000259" key="2">
    <source>
        <dbReference type="PROSITE" id="PS50102"/>
    </source>
</evidence>
<feature type="transmembrane region" description="Helical" evidence="1">
    <location>
        <begin position="7"/>
        <end position="26"/>
    </location>
</feature>
<feature type="domain" description="RRM" evidence="2">
    <location>
        <begin position="331"/>
        <end position="403"/>
    </location>
</feature>